<accession>A0A3N0BPN6</accession>
<dbReference type="Proteomes" id="UP000274046">
    <property type="component" value="Unassembled WGS sequence"/>
</dbReference>
<evidence type="ECO:0000313" key="1">
    <source>
        <dbReference type="EMBL" id="RNL50769.1"/>
    </source>
</evidence>
<dbReference type="EMBL" id="RBEE01000043">
    <property type="protein sequence ID" value="RNL50769.1"/>
    <property type="molecule type" value="Genomic_DNA"/>
</dbReference>
<keyword evidence="2" id="KW-1185">Reference proteome</keyword>
<gene>
    <name evidence="1" type="ORF">D7004_17935</name>
</gene>
<name>A0A3N0BPN6_9SPHI</name>
<comment type="caution">
    <text evidence="1">The sequence shown here is derived from an EMBL/GenBank/DDBJ whole genome shotgun (WGS) entry which is preliminary data.</text>
</comment>
<organism evidence="1 2">
    <name type="scientific">Pedobacter jejuensis</name>
    <dbReference type="NCBI Taxonomy" id="1268550"/>
    <lineage>
        <taxon>Bacteria</taxon>
        <taxon>Pseudomonadati</taxon>
        <taxon>Bacteroidota</taxon>
        <taxon>Sphingobacteriia</taxon>
        <taxon>Sphingobacteriales</taxon>
        <taxon>Sphingobacteriaceae</taxon>
        <taxon>Pedobacter</taxon>
    </lineage>
</organism>
<sequence length="121" mass="14082">MAAGVLPDVFKGKKPDDFVGECIVINALPITKDQLQVCRVNVNIYVPNLEQDRLVEGEIKKDRSQPNFPRLKELTIQVDDLFEDYDTDEYSIRVEDEYMIENDGFAEHYNNIRTVFRNINI</sequence>
<proteinExistence type="predicted"/>
<dbReference type="AlphaFoldDB" id="A0A3N0BPN6"/>
<protein>
    <submittedName>
        <fullName evidence="1">Uncharacterized protein</fullName>
    </submittedName>
</protein>
<evidence type="ECO:0000313" key="2">
    <source>
        <dbReference type="Proteomes" id="UP000274046"/>
    </source>
</evidence>
<reference evidence="1 2" key="1">
    <citation type="submission" date="2018-10" db="EMBL/GenBank/DDBJ databases">
        <title>Genome sequencing of Pedobacter jejuensis TNB23.</title>
        <authorList>
            <person name="Cho Y.-J."/>
            <person name="Cho A."/>
            <person name="Kim O.-S."/>
        </authorList>
    </citation>
    <scope>NUCLEOTIDE SEQUENCE [LARGE SCALE GENOMIC DNA]</scope>
    <source>
        <strain evidence="1 2">TNB23</strain>
    </source>
</reference>